<evidence type="ECO:0000313" key="2">
    <source>
        <dbReference type="EMBL" id="KAK5640543.1"/>
    </source>
</evidence>
<feature type="compositionally biased region" description="Polar residues" evidence="1">
    <location>
        <begin position="88"/>
        <end position="106"/>
    </location>
</feature>
<proteinExistence type="predicted"/>
<protein>
    <submittedName>
        <fullName evidence="2">Uncharacterized protein</fullName>
    </submittedName>
</protein>
<keyword evidence="3" id="KW-1185">Reference proteome</keyword>
<name>A0AAN7V5C6_9COLE</name>
<sequence length="153" mass="17529">MQQVATQFKEHDMANEQHVKKCLCEIHHLRNARDQLDAKNQGYLKEIQYLRCAYAQLYENFQKLTHVLRSSKGQQHCCCKTRLGGGQNVQSGSDLQKFSESTSDPSVKSDDTDELSAIQFGVKKGHCITEGLRKSSEFWQNRLSDDFLVSKDE</sequence>
<comment type="caution">
    <text evidence="2">The sequence shown here is derived from an EMBL/GenBank/DDBJ whole genome shotgun (WGS) entry which is preliminary data.</text>
</comment>
<dbReference type="EMBL" id="JAVRBK010000008">
    <property type="protein sequence ID" value="KAK5640543.1"/>
    <property type="molecule type" value="Genomic_DNA"/>
</dbReference>
<feature type="region of interest" description="Disordered" evidence="1">
    <location>
        <begin position="84"/>
        <end position="112"/>
    </location>
</feature>
<dbReference type="Proteomes" id="UP001329430">
    <property type="component" value="Chromosome 8"/>
</dbReference>
<gene>
    <name evidence="2" type="ORF">RI129_011354</name>
</gene>
<organism evidence="2 3">
    <name type="scientific">Pyrocoelia pectoralis</name>
    <dbReference type="NCBI Taxonomy" id="417401"/>
    <lineage>
        <taxon>Eukaryota</taxon>
        <taxon>Metazoa</taxon>
        <taxon>Ecdysozoa</taxon>
        <taxon>Arthropoda</taxon>
        <taxon>Hexapoda</taxon>
        <taxon>Insecta</taxon>
        <taxon>Pterygota</taxon>
        <taxon>Neoptera</taxon>
        <taxon>Endopterygota</taxon>
        <taxon>Coleoptera</taxon>
        <taxon>Polyphaga</taxon>
        <taxon>Elateriformia</taxon>
        <taxon>Elateroidea</taxon>
        <taxon>Lampyridae</taxon>
        <taxon>Lampyrinae</taxon>
        <taxon>Pyrocoelia</taxon>
    </lineage>
</organism>
<evidence type="ECO:0000313" key="3">
    <source>
        <dbReference type="Proteomes" id="UP001329430"/>
    </source>
</evidence>
<reference evidence="2 3" key="1">
    <citation type="journal article" date="2024" name="Insects">
        <title>An Improved Chromosome-Level Genome Assembly of the Firefly Pyrocoelia pectoralis.</title>
        <authorList>
            <person name="Fu X."/>
            <person name="Meyer-Rochow V.B."/>
            <person name="Ballantyne L."/>
            <person name="Zhu X."/>
        </authorList>
    </citation>
    <scope>NUCLEOTIDE SEQUENCE [LARGE SCALE GENOMIC DNA]</scope>
    <source>
        <strain evidence="2">XCY_ONT2</strain>
    </source>
</reference>
<accession>A0AAN7V5C6</accession>
<evidence type="ECO:0000256" key="1">
    <source>
        <dbReference type="SAM" id="MobiDB-lite"/>
    </source>
</evidence>
<dbReference type="AlphaFoldDB" id="A0AAN7V5C6"/>